<dbReference type="InterPro" id="IPR001245">
    <property type="entry name" value="Ser-Thr/Tyr_kinase_cat_dom"/>
</dbReference>
<feature type="domain" description="Apple" evidence="10">
    <location>
        <begin position="530"/>
        <end position="596"/>
    </location>
</feature>
<dbReference type="GO" id="GO:0046872">
    <property type="term" value="F:metal ion binding"/>
    <property type="evidence" value="ECO:0007669"/>
    <property type="project" value="UniProtKB-KW"/>
</dbReference>
<feature type="binding site" evidence="3">
    <location>
        <position position="424"/>
    </location>
    <ligand>
        <name>Zn(2+)</name>
        <dbReference type="ChEBI" id="CHEBI:29105"/>
        <note>catalytic</note>
    </ligand>
</feature>
<feature type="region of interest" description="Disordered" evidence="6">
    <location>
        <begin position="1749"/>
        <end position="1842"/>
    </location>
</feature>
<feature type="region of interest" description="Disordered" evidence="6">
    <location>
        <begin position="1080"/>
        <end position="1118"/>
    </location>
</feature>
<dbReference type="CDD" id="cd05379">
    <property type="entry name" value="CAP_bacterial"/>
    <property type="match status" value="1"/>
</dbReference>
<dbReference type="InterPro" id="IPR024079">
    <property type="entry name" value="MetalloPept_cat_dom_sf"/>
</dbReference>
<feature type="binding site" evidence="4">
    <location>
        <position position="1285"/>
    </location>
    <ligand>
        <name>ATP</name>
        <dbReference type="ChEBI" id="CHEBI:30616"/>
    </ligand>
</feature>
<dbReference type="Gene3D" id="1.10.510.10">
    <property type="entry name" value="Transferase(Phosphotransferase) domain 1"/>
    <property type="match status" value="1"/>
</dbReference>
<name>A0A813EXI1_POLGL</name>
<feature type="region of interest" description="Disordered" evidence="6">
    <location>
        <begin position="2587"/>
        <end position="2872"/>
    </location>
</feature>
<dbReference type="Pfam" id="PF00188">
    <property type="entry name" value="CAP"/>
    <property type="match status" value="1"/>
</dbReference>
<protein>
    <submittedName>
        <fullName evidence="11">Uncharacterized protein</fullName>
    </submittedName>
</protein>
<organism evidence="11 12">
    <name type="scientific">Polarella glacialis</name>
    <name type="common">Dinoflagellate</name>
    <dbReference type="NCBI Taxonomy" id="89957"/>
    <lineage>
        <taxon>Eukaryota</taxon>
        <taxon>Sar</taxon>
        <taxon>Alveolata</taxon>
        <taxon>Dinophyceae</taxon>
        <taxon>Suessiales</taxon>
        <taxon>Suessiaceae</taxon>
        <taxon>Polarella</taxon>
    </lineage>
</organism>
<dbReference type="Pfam" id="PF07714">
    <property type="entry name" value="PK_Tyr_Ser-Thr"/>
    <property type="match status" value="1"/>
</dbReference>
<feature type="compositionally biased region" description="Low complexity" evidence="6">
    <location>
        <begin position="2796"/>
        <end position="2814"/>
    </location>
</feature>
<evidence type="ECO:0000259" key="10">
    <source>
        <dbReference type="PROSITE" id="PS50948"/>
    </source>
</evidence>
<feature type="binding site" evidence="3">
    <location>
        <position position="430"/>
    </location>
    <ligand>
        <name>Zn(2+)</name>
        <dbReference type="ChEBI" id="CHEBI:29105"/>
        <note>catalytic</note>
    </ligand>
</feature>
<evidence type="ECO:0000313" key="12">
    <source>
        <dbReference type="Proteomes" id="UP000654075"/>
    </source>
</evidence>
<feature type="region of interest" description="Disordered" evidence="6">
    <location>
        <begin position="711"/>
        <end position="730"/>
    </location>
</feature>
<feature type="compositionally biased region" description="Basic and acidic residues" evidence="6">
    <location>
        <begin position="1222"/>
        <end position="1240"/>
    </location>
</feature>
<feature type="signal peptide" evidence="7">
    <location>
        <begin position="1"/>
        <end position="27"/>
    </location>
</feature>
<keyword evidence="2 4" id="KW-0067">ATP-binding</keyword>
<feature type="compositionally biased region" description="Low complexity" evidence="6">
    <location>
        <begin position="2761"/>
        <end position="2780"/>
    </location>
</feature>
<sequence length="2895" mass="310873">MALSLFGQHGLVLVLVTLFYAKPTVRAGSPCSPGQAGCTSKGDSGLGLLQQKQRLSNLLPAAPMDRAAVHSATVAQVLSKPMLLQQAQVQVSDDGLSAWVRLTHEGTAFGYNLSAFSVYGKGAQTMAHTDRGLERLDTRKPRTFRGRDHGRWASVNLRENGAISGLFEVDDGRVMQVSPADGQPGIESLLQTFQGEGQAHLVQQLSLGRILDHHRVRDTTTLESREAGAPYDLAIDDIPDNMHFGQDKHLPSEAETAPDNAAALESWGGEAWWPGCYAGDSQLHEFTLGFVADEDAWQEHGSNLQTKLEEALAEASFVYERQLNVRLTLGYLKIYKSSAGAPSYAVGCPSNFMTAKLDGLKNDLTSHPFQGAMHLFTGCGTGVGTVGIAWIGAICDTKGYNTGVNQLHDSGSQAWLTFAHELGHNFGADHSFEDGQGQTGGIMDYGDGRKNGVYQFNTKYRKGEMCAEMDRSVNKCSGKFVASADVIATTTTATTTMAPTTTTTSTTTAASTTTAPVSFVPVDGGVDRACRGARSSDNSNSYYQLYSAVQSVDACQALCINEPQCKGIEYNKWGRCEVWTRSDGIEASVAFSGYTCLSRVLPTAVSEFEPVNGGSNQACRGATNVDTSSSYYTVFYSQASLGACQDKCRGVATCKGIEYNANGYCEVWTKPGGIQTTKPVNGFSCFRYLPATATTTQSSTTVTMSATTTTTTTSTTTTMPATTMPPTTTTTTTIAATTSTTTSLDDQVRVTTSGCACKESWVLGGFSSSPCSSYCCNPDSDPTGDWCFVESTTCQGQNWGYCSQEPGAVTTTTTTSASDPSGQKVSALAWEHFGLLNSLRAEGFACPSKSFPPNPVALKFDCRLWAAAQLHSQDMADRNYFSHTTLGSNLSPWQRATAQGISANAENIAAGGSTASSTLEQWKTSDGHCLNMMSSNMKLFGVGYGYNAGSTYRHYWTEMLKIDDVPPDESCYPISGMDIDDSLYVSTASLNGDPISGMDIDDSLYGGTASLYGGTASLYGGTAALQTRQPEEFALDVAVANSNEKEEEQAKEVTGFEVKEETRTARHTCATLAYDHKWQHEDVRSTPRASPAQQCRDSSTPRASPAQQYRDAREPSGAVGKKELLIRVSSAKQIQAAVQSVEDQVSQALQRRKEEAERLRRQVKEDQERFAWRDQEARLRQAQRLEQPKQEEKPEKQQPEKQFVHQPCQLAWLLGKLEPLGKVEPKDNDKQARPLRDSKPRNQSGLLDDSCEIPLKEIRKECQIGAGSFGAVWKAHCRGQEVAVKQCQVTKASELKMMQDEIGYLHKLRHPRLVSFLGYASEQHQMTIIMEFMPGGSLHHLLFSKKEGKPHLSFERKAAMGKQIAEGLTYLHELSVVHRDLKSACAQLFSATDDLDGSSVFATLGVALVKAIHRIAIFVCSVLVAERARIMQDMLPDLGIDKSFTLRLQGPPPKMESYPPGEVFLAHNAMQGVMLLLAGAEKLKVSFWVFRFLSVRPLQLFSVEMGSADVMMPLDVEAMPPTMSDQLTPRSASQTLVGYQENHQIELFMQEMLGTVFSMLPEDPFEYMTYHIANHRPAPPPTQDDTCCGSGALWVLLPGGDLLNAEHWRLRRCWLADNGAFCISNTSANVSQADGGGLLISPPANVAPHRVSLELGASFREYIEEEAARPFAFSVAAGPGRTAARLHLAAGSEEQRDEWFRLFGHFADADLREGPPPRSEKVLSPRIVEPFSAPSVVAAPVQQANFQTIPAGGYPSRGPSLHTEERPKPQPATFNQVTGMPPVAPLAIGFSDPNSVPRTAPLKPILKSKPTNPGPSTAVPAIRIPRRISDDPMEASNSTRRTSIRFSNDVERREFAVARAEPVPLKLRAHESRRKPAVTMGTQARPPPEQAALAPSLRSPHEGTAAADFIDVNLLPPPPPLPVGREGQEMEESMGKSAPPPTGPPAPPSASGARAATEESTGKSAPPPVGPPLPPRTGSRPASVDETAKASMTPLLSREQALAVAAKVLSETLGVQDGDSEKRTEDVRELLGSMVENMEASPVESPMVSQPASPSRAIASSHAEAIASRLQSLAAEAAPYYFPSRPPSSCCFSAASSDLCGPVIQSLVGGLMAEVDSMIVEDQLLLRPSTAEIESLTDQVLSARIAADAPGEVSREEAKVLVAGVVSSVFDEPQMPAEELSKPREGGELERLTEVLTARSGATTPRQEAVTAEVFNDLMGKVVLDLFAPAAANEVLSVRSGGQVSAVISESNAPGLTSDLPTGAVDSASSLLAGVARPGPREIEVLTERLMRGRGGTVDDSFDITDDLVGNIIGDIFDRPLQPAMALRRTSDMSEEHQHAAMLQHAQHFVDRESLAAGLQPEVVEDIVQRTVQVLIKRTPSGSRASSGPQAPSASELLAMDWALLSHRSKAPSMVDSLAESEAIGDVAADMLDAMMLDPILSLMEEPLDPALVLLGDSQWDATFETDPSSFFGFGTSAPDFIDVTQLSREAVTGGPLSSRSMGAFSATHSELYADVFEDAAMSLVDDIFERSRSAGAAPQDSKASNDASFGMFSSRSARSSAVMQDVTMTLVEDLLQTSVKDIDASAMKRDREEAKLEEERKASGEEVSRKAAKAAETRRTAVVARAAAEAAEAKRETKAPEDLLPEPSPELRGLFRTQQPASDVAGSQELFMVASRQGQQARPADSKASRQGQQAARPAGKASRQQGQQASRQQGQQAARPAGKASRQQGQQARPAGSKANRQGQQAARPAGKASRARASRQQGQQGSKASRQGQQAARPAGKASRQQGQQARPAGSKAGRQGQQAARPAGKASRQQGQQARPAGSKASRQGQQAARPAGKASRQQGQQARPAGKASRQGQQARPADSKASRLAELVQLAARYPDKGAEVRCAI</sequence>
<keyword evidence="1 4" id="KW-0547">Nucleotide-binding</keyword>
<evidence type="ECO:0000256" key="3">
    <source>
        <dbReference type="PROSITE-ProRule" id="PRU00276"/>
    </source>
</evidence>
<dbReference type="GO" id="GO:0004674">
    <property type="term" value="F:protein serine/threonine kinase activity"/>
    <property type="evidence" value="ECO:0007669"/>
    <property type="project" value="TreeGrafter"/>
</dbReference>
<keyword evidence="7" id="KW-0732">Signal</keyword>
<evidence type="ECO:0000256" key="5">
    <source>
        <dbReference type="SAM" id="Coils"/>
    </source>
</evidence>
<feature type="domain" description="Protein kinase" evidence="8">
    <location>
        <begin position="1258"/>
        <end position="1579"/>
    </location>
</feature>
<evidence type="ECO:0000256" key="2">
    <source>
        <dbReference type="ARBA" id="ARBA00022840"/>
    </source>
</evidence>
<feature type="compositionally biased region" description="Pro residues" evidence="6">
    <location>
        <begin position="1965"/>
        <end position="1975"/>
    </location>
</feature>
<dbReference type="GO" id="GO:0005524">
    <property type="term" value="F:ATP binding"/>
    <property type="evidence" value="ECO:0007669"/>
    <property type="project" value="UniProtKB-UniRule"/>
</dbReference>
<evidence type="ECO:0000256" key="1">
    <source>
        <dbReference type="ARBA" id="ARBA00022741"/>
    </source>
</evidence>
<keyword evidence="3" id="KW-0862">Zinc</keyword>
<feature type="compositionally biased region" description="Low complexity" evidence="6">
    <location>
        <begin position="2621"/>
        <end position="2631"/>
    </location>
</feature>
<feature type="binding site" evidence="3">
    <location>
        <position position="420"/>
    </location>
    <ligand>
        <name>Zn(2+)</name>
        <dbReference type="ChEBI" id="CHEBI:29105"/>
        <note>catalytic</note>
    </ligand>
</feature>
<feature type="active site" evidence="3">
    <location>
        <position position="421"/>
    </location>
</feature>
<accession>A0A813EXI1</accession>
<dbReference type="OrthoDB" id="407989at2759"/>
<dbReference type="PANTHER" id="PTHR44329:SF298">
    <property type="entry name" value="MIXED LINEAGE KINASE DOMAIN-LIKE PROTEIN"/>
    <property type="match status" value="1"/>
</dbReference>
<dbReference type="GO" id="GO:0006508">
    <property type="term" value="P:proteolysis"/>
    <property type="evidence" value="ECO:0007669"/>
    <property type="project" value="InterPro"/>
</dbReference>
<dbReference type="InterPro" id="IPR014044">
    <property type="entry name" value="CAP_dom"/>
</dbReference>
<keyword evidence="3" id="KW-0479">Metal-binding</keyword>
<dbReference type="InterPro" id="IPR011009">
    <property type="entry name" value="Kinase-like_dom_sf"/>
</dbReference>
<reference evidence="11" key="1">
    <citation type="submission" date="2021-02" db="EMBL/GenBank/DDBJ databases">
        <authorList>
            <person name="Dougan E. K."/>
            <person name="Rhodes N."/>
            <person name="Thang M."/>
            <person name="Chan C."/>
        </authorList>
    </citation>
    <scope>NUCLEOTIDE SEQUENCE</scope>
</reference>
<dbReference type="InterPro" id="IPR051681">
    <property type="entry name" value="Ser/Thr_Kinases-Pseudokinases"/>
</dbReference>
<comment type="caution">
    <text evidence="11">The sequence shown here is derived from an EMBL/GenBank/DDBJ whole genome shotgun (WGS) entry which is preliminary data.</text>
</comment>
<comment type="caution">
    <text evidence="3">Lacks conserved residue(s) required for the propagation of feature annotation.</text>
</comment>
<dbReference type="SMART" id="SM00473">
    <property type="entry name" value="PAN_AP"/>
    <property type="match status" value="2"/>
</dbReference>
<dbReference type="SUPFAM" id="SSF55797">
    <property type="entry name" value="PR-1-like"/>
    <property type="match status" value="1"/>
</dbReference>
<feature type="coiled-coil region" evidence="5">
    <location>
        <begin position="1131"/>
        <end position="1169"/>
    </location>
</feature>
<evidence type="ECO:0000256" key="4">
    <source>
        <dbReference type="PROSITE-ProRule" id="PRU10141"/>
    </source>
</evidence>
<proteinExistence type="predicted"/>
<evidence type="ECO:0000259" key="8">
    <source>
        <dbReference type="PROSITE" id="PS50011"/>
    </source>
</evidence>
<dbReference type="PANTHER" id="PTHR44329">
    <property type="entry name" value="SERINE/THREONINE-PROTEIN KINASE TNNI3K-RELATED"/>
    <property type="match status" value="1"/>
</dbReference>
<dbReference type="SUPFAM" id="SSF55486">
    <property type="entry name" value="Metalloproteases ('zincins'), catalytic domain"/>
    <property type="match status" value="1"/>
</dbReference>
<dbReference type="PROSITE" id="PS50011">
    <property type="entry name" value="PROTEIN_KINASE_DOM"/>
    <property type="match status" value="1"/>
</dbReference>
<feature type="compositionally biased region" description="Basic and acidic residues" evidence="6">
    <location>
        <begin position="2587"/>
        <end position="2620"/>
    </location>
</feature>
<dbReference type="Proteomes" id="UP000654075">
    <property type="component" value="Unassembled WGS sequence"/>
</dbReference>
<feature type="compositionally biased region" description="Basic and acidic residues" evidence="6">
    <location>
        <begin position="2632"/>
        <end position="2642"/>
    </location>
</feature>
<dbReference type="InterPro" id="IPR003609">
    <property type="entry name" value="Pan_app"/>
</dbReference>
<evidence type="ECO:0000256" key="6">
    <source>
        <dbReference type="SAM" id="MobiDB-lite"/>
    </source>
</evidence>
<dbReference type="PROSITE" id="PS50215">
    <property type="entry name" value="ADAM_MEPRO"/>
    <property type="match status" value="1"/>
</dbReference>
<keyword evidence="12" id="KW-1185">Reference proteome</keyword>
<gene>
    <name evidence="11" type="ORF">PGLA1383_LOCUS23961</name>
</gene>
<feature type="region of interest" description="Disordered" evidence="6">
    <location>
        <begin position="1222"/>
        <end position="1247"/>
    </location>
</feature>
<feature type="chain" id="PRO_5033003107" evidence="7">
    <location>
        <begin position="28"/>
        <end position="2895"/>
    </location>
</feature>
<dbReference type="PROSITE" id="PS50948">
    <property type="entry name" value="PAN"/>
    <property type="match status" value="1"/>
</dbReference>
<dbReference type="InterPro" id="IPR001590">
    <property type="entry name" value="Peptidase_M12B"/>
</dbReference>
<feature type="compositionally biased region" description="Basic and acidic residues" evidence="6">
    <location>
        <begin position="1186"/>
        <end position="1202"/>
    </location>
</feature>
<feature type="compositionally biased region" description="Polar residues" evidence="6">
    <location>
        <begin position="1087"/>
        <end position="1107"/>
    </location>
</feature>
<dbReference type="Gene3D" id="3.40.33.10">
    <property type="entry name" value="CAP"/>
    <property type="match status" value="1"/>
</dbReference>
<keyword evidence="5" id="KW-0175">Coiled coil</keyword>
<feature type="compositionally biased region" description="Pro residues" evidence="6">
    <location>
        <begin position="1938"/>
        <end position="1948"/>
    </location>
</feature>
<evidence type="ECO:0000313" key="11">
    <source>
        <dbReference type="EMBL" id="CAE8605907.1"/>
    </source>
</evidence>
<dbReference type="Pfam" id="PF13688">
    <property type="entry name" value="Reprolysin_5"/>
    <property type="match status" value="1"/>
</dbReference>
<feature type="region of interest" description="Disordered" evidence="6">
    <location>
        <begin position="1183"/>
        <end position="1202"/>
    </location>
</feature>
<dbReference type="Gene3D" id="3.40.390.10">
    <property type="entry name" value="Collagenase (Catalytic Domain)"/>
    <property type="match status" value="1"/>
</dbReference>
<evidence type="ECO:0000256" key="7">
    <source>
        <dbReference type="SAM" id="SignalP"/>
    </source>
</evidence>
<dbReference type="InterPro" id="IPR035940">
    <property type="entry name" value="CAP_sf"/>
</dbReference>
<feature type="domain" description="Peptidase M12B" evidence="9">
    <location>
        <begin position="284"/>
        <end position="477"/>
    </location>
</feature>
<dbReference type="InterPro" id="IPR000719">
    <property type="entry name" value="Prot_kinase_dom"/>
</dbReference>
<feature type="region of interest" description="Disordered" evidence="6">
    <location>
        <begin position="1866"/>
        <end position="1989"/>
    </location>
</feature>
<dbReference type="InterPro" id="IPR017441">
    <property type="entry name" value="Protein_kinase_ATP_BS"/>
</dbReference>
<dbReference type="SUPFAM" id="SSF56112">
    <property type="entry name" value="Protein kinase-like (PK-like)"/>
    <property type="match status" value="1"/>
</dbReference>
<dbReference type="PROSITE" id="PS00107">
    <property type="entry name" value="PROTEIN_KINASE_ATP"/>
    <property type="match status" value="1"/>
</dbReference>
<feature type="compositionally biased region" description="Low complexity" evidence="6">
    <location>
        <begin position="2700"/>
        <end position="2726"/>
    </location>
</feature>
<evidence type="ECO:0000259" key="9">
    <source>
        <dbReference type="PROSITE" id="PS50215"/>
    </source>
</evidence>
<dbReference type="EMBL" id="CAJNNV010018452">
    <property type="protein sequence ID" value="CAE8605907.1"/>
    <property type="molecule type" value="Genomic_DNA"/>
</dbReference>
<dbReference type="GO" id="GO:0004222">
    <property type="term" value="F:metalloendopeptidase activity"/>
    <property type="evidence" value="ECO:0007669"/>
    <property type="project" value="InterPro"/>
</dbReference>